<evidence type="ECO:0000313" key="2">
    <source>
        <dbReference type="Proteomes" id="UP000266861"/>
    </source>
</evidence>
<comment type="caution">
    <text evidence="1">The sequence shown here is derived from an EMBL/GenBank/DDBJ whole genome shotgun (WGS) entry which is preliminary data.</text>
</comment>
<proteinExistence type="predicted"/>
<reference evidence="1 2" key="1">
    <citation type="submission" date="2018-08" db="EMBL/GenBank/DDBJ databases">
        <title>Genome and evolution of the arbuscular mycorrhizal fungus Diversispora epigaea (formerly Glomus versiforme) and its bacterial endosymbionts.</title>
        <authorList>
            <person name="Sun X."/>
            <person name="Fei Z."/>
            <person name="Harrison M."/>
        </authorList>
    </citation>
    <scope>NUCLEOTIDE SEQUENCE [LARGE SCALE GENOMIC DNA]</scope>
    <source>
        <strain evidence="1 2">IT104</strain>
    </source>
</reference>
<dbReference type="EMBL" id="PQFF01000480">
    <property type="protein sequence ID" value="RHZ47850.1"/>
    <property type="molecule type" value="Genomic_DNA"/>
</dbReference>
<gene>
    <name evidence="1" type="ORF">Glove_566g47</name>
</gene>
<keyword evidence="2" id="KW-1185">Reference proteome</keyword>
<name>A0A397GIJ2_9GLOM</name>
<protein>
    <submittedName>
        <fullName evidence="1">Uncharacterized protein</fullName>
    </submittedName>
</protein>
<dbReference type="AlphaFoldDB" id="A0A397GIJ2"/>
<sequence length="312" mass="37535">MKYVNSYIQNYFGINDHQRFFDTLFDNERLFDTLSTIKQNETPVQWGIRVRVPLQNLLNAGKFSVYHRYALFGSFGQGFDMKYVNSYIQNYFGINDHQRFFDTLFDNERLFDTLSTIKQNETPVQWGIRVRVPLQNLLNAGKFSVYHRYALFGSFGQGKLINFDYHRPRIYKSHMAICFGCWKLIKIDDVHLKKSFHFTRQRYVDRLVPSDLIISHWDNECDKPKTDFGKARIIQNDKKLLGLIPRKLKNPVTRQQFDLRLAKEIAEYNKYPGRYMIPDRYYKEYYIPYNWIGSKKSQLQERFRKRLLEIET</sequence>
<evidence type="ECO:0000313" key="1">
    <source>
        <dbReference type="EMBL" id="RHZ47850.1"/>
    </source>
</evidence>
<organism evidence="1 2">
    <name type="scientific">Diversispora epigaea</name>
    <dbReference type="NCBI Taxonomy" id="1348612"/>
    <lineage>
        <taxon>Eukaryota</taxon>
        <taxon>Fungi</taxon>
        <taxon>Fungi incertae sedis</taxon>
        <taxon>Mucoromycota</taxon>
        <taxon>Glomeromycotina</taxon>
        <taxon>Glomeromycetes</taxon>
        <taxon>Diversisporales</taxon>
        <taxon>Diversisporaceae</taxon>
        <taxon>Diversispora</taxon>
    </lineage>
</organism>
<dbReference type="Proteomes" id="UP000266861">
    <property type="component" value="Unassembled WGS sequence"/>
</dbReference>
<dbReference type="OrthoDB" id="2303275at2759"/>
<accession>A0A397GIJ2</accession>